<evidence type="ECO:0000256" key="8">
    <source>
        <dbReference type="SAM" id="MobiDB-lite"/>
    </source>
</evidence>
<dbReference type="Proteomes" id="UP001190336">
    <property type="component" value="Chromosome"/>
</dbReference>
<evidence type="ECO:0000313" key="11">
    <source>
        <dbReference type="Proteomes" id="UP001190336"/>
    </source>
</evidence>
<protein>
    <submittedName>
        <fullName evidence="10">AI-2E family transporter</fullName>
    </submittedName>
</protein>
<evidence type="ECO:0000256" key="6">
    <source>
        <dbReference type="ARBA" id="ARBA00022989"/>
    </source>
</evidence>
<evidence type="ECO:0000256" key="4">
    <source>
        <dbReference type="ARBA" id="ARBA00022475"/>
    </source>
</evidence>
<feature type="transmembrane region" description="Helical" evidence="9">
    <location>
        <begin position="275"/>
        <end position="292"/>
    </location>
</feature>
<comment type="subcellular location">
    <subcellularLocation>
        <location evidence="1">Cell membrane</location>
        <topology evidence="1">Multi-pass membrane protein</topology>
    </subcellularLocation>
</comment>
<dbReference type="InterPro" id="IPR002549">
    <property type="entry name" value="AI-2E-like"/>
</dbReference>
<feature type="transmembrane region" description="Helical" evidence="9">
    <location>
        <begin position="312"/>
        <end position="339"/>
    </location>
</feature>
<feature type="transmembrane region" description="Helical" evidence="9">
    <location>
        <begin position="43"/>
        <end position="61"/>
    </location>
</feature>
<evidence type="ECO:0000256" key="9">
    <source>
        <dbReference type="SAM" id="Phobius"/>
    </source>
</evidence>
<feature type="compositionally biased region" description="Acidic residues" evidence="8">
    <location>
        <begin position="353"/>
        <end position="366"/>
    </location>
</feature>
<keyword evidence="7 9" id="KW-0472">Membrane</keyword>
<name>A0ABM9L687_9MYCO</name>
<dbReference type="PANTHER" id="PTHR21716">
    <property type="entry name" value="TRANSMEMBRANE PROTEIN"/>
    <property type="match status" value="1"/>
</dbReference>
<comment type="similarity">
    <text evidence="2">Belongs to the autoinducer-2 exporter (AI-2E) (TC 2.A.86) family.</text>
</comment>
<feature type="transmembrane region" description="Helical" evidence="9">
    <location>
        <begin position="159"/>
        <end position="179"/>
    </location>
</feature>
<accession>A0ABM9L687</accession>
<dbReference type="PANTHER" id="PTHR21716:SF53">
    <property type="entry name" value="PERMEASE PERM-RELATED"/>
    <property type="match status" value="1"/>
</dbReference>
<feature type="region of interest" description="Disordered" evidence="8">
    <location>
        <begin position="351"/>
        <end position="386"/>
    </location>
</feature>
<evidence type="ECO:0000256" key="3">
    <source>
        <dbReference type="ARBA" id="ARBA00022448"/>
    </source>
</evidence>
<gene>
    <name evidence="10" type="ORF">MU0083_000131</name>
</gene>
<keyword evidence="5 9" id="KW-0812">Transmembrane</keyword>
<dbReference type="RefSeq" id="WP_308474793.1">
    <property type="nucleotide sequence ID" value="NZ_OY726394.1"/>
</dbReference>
<dbReference type="EMBL" id="OY726394">
    <property type="protein sequence ID" value="CAJ1493070.1"/>
    <property type="molecule type" value="Genomic_DNA"/>
</dbReference>
<evidence type="ECO:0000256" key="7">
    <source>
        <dbReference type="ARBA" id="ARBA00023136"/>
    </source>
</evidence>
<evidence type="ECO:0000313" key="10">
    <source>
        <dbReference type="EMBL" id="CAJ1493070.1"/>
    </source>
</evidence>
<keyword evidence="11" id="KW-1185">Reference proteome</keyword>
<reference evidence="10 11" key="1">
    <citation type="submission" date="2023-08" db="EMBL/GenBank/DDBJ databases">
        <authorList>
            <person name="Folkvardsen B D."/>
            <person name="Norman A."/>
        </authorList>
    </citation>
    <scope>NUCLEOTIDE SEQUENCE [LARGE SCALE GENOMIC DNA]</scope>
    <source>
        <strain evidence="10 11">Mu0083</strain>
    </source>
</reference>
<organism evidence="10 11">
    <name type="scientific">[Mycobacterium] kokjensenii</name>
    <dbReference type="NCBI Taxonomy" id="3064287"/>
    <lineage>
        <taxon>Bacteria</taxon>
        <taxon>Bacillati</taxon>
        <taxon>Actinomycetota</taxon>
        <taxon>Actinomycetes</taxon>
        <taxon>Mycobacteriales</taxon>
        <taxon>Mycobacteriaceae</taxon>
        <taxon>Mycolicibacter</taxon>
    </lineage>
</organism>
<keyword evidence="6 9" id="KW-1133">Transmembrane helix</keyword>
<feature type="transmembrane region" description="Helical" evidence="9">
    <location>
        <begin position="248"/>
        <end position="268"/>
    </location>
</feature>
<evidence type="ECO:0000256" key="2">
    <source>
        <dbReference type="ARBA" id="ARBA00009773"/>
    </source>
</evidence>
<dbReference type="Pfam" id="PF01594">
    <property type="entry name" value="AI-2E_transport"/>
    <property type="match status" value="1"/>
</dbReference>
<evidence type="ECO:0000256" key="5">
    <source>
        <dbReference type="ARBA" id="ARBA00022692"/>
    </source>
</evidence>
<keyword evidence="4" id="KW-1003">Cell membrane</keyword>
<sequence length="386" mass="40208">MSASAAESVHPTVRKAAAWAGCLLVLFAAALVVLMVMRRLEVIVVPVAIAMMVSALLLPGVDWLARHRVPRGLAVFLLLLSGLAVLVALLTFVVDEFIDGVPELVEQVTQMVNSTQHWLVEGPLHLSSEQIDRAGDTVVTGLRNNQAKLTSGALSTAETMAKIFTGAFVVLFTLIFFLYGGRDIWRFTVGFFPGQVRAKVHAAGVAGFESLIGYVRATFLVALVDAIGIGVGLAIMAVPLALPLASLVFLGAFIPLVGAVLTGLLAVLVALIAKGWIYALITLGLIVAVNQLEAHVLQPVVMGRAVSIHPLAVVLGISTGGVLAGIVGALLAVPTIAFIDRAVRVLIGSTDPDAPDAEADTTDTTDTEPQAEPISNGPPGAAAPQH</sequence>
<feature type="transmembrane region" description="Helical" evidence="9">
    <location>
        <begin position="73"/>
        <end position="94"/>
    </location>
</feature>
<feature type="transmembrane region" description="Helical" evidence="9">
    <location>
        <begin position="16"/>
        <end position="37"/>
    </location>
</feature>
<keyword evidence="3" id="KW-0813">Transport</keyword>
<feature type="transmembrane region" description="Helical" evidence="9">
    <location>
        <begin position="219"/>
        <end position="242"/>
    </location>
</feature>
<evidence type="ECO:0000256" key="1">
    <source>
        <dbReference type="ARBA" id="ARBA00004651"/>
    </source>
</evidence>
<proteinExistence type="inferred from homology"/>